<evidence type="ECO:0000313" key="3">
    <source>
        <dbReference type="Proteomes" id="UP000324222"/>
    </source>
</evidence>
<feature type="compositionally biased region" description="Basic and acidic residues" evidence="1">
    <location>
        <begin position="7"/>
        <end position="40"/>
    </location>
</feature>
<feature type="region of interest" description="Disordered" evidence="1">
    <location>
        <begin position="1"/>
        <end position="40"/>
    </location>
</feature>
<reference evidence="2 3" key="1">
    <citation type="submission" date="2019-05" db="EMBL/GenBank/DDBJ databases">
        <title>Another draft genome of Portunus trituberculatus and its Hox gene families provides insights of decapod evolution.</title>
        <authorList>
            <person name="Jeong J.-H."/>
            <person name="Song I."/>
            <person name="Kim S."/>
            <person name="Choi T."/>
            <person name="Kim D."/>
            <person name="Ryu S."/>
            <person name="Kim W."/>
        </authorList>
    </citation>
    <scope>NUCLEOTIDE SEQUENCE [LARGE SCALE GENOMIC DNA]</scope>
    <source>
        <tissue evidence="2">Muscle</tissue>
    </source>
</reference>
<accession>A0A5B7GBH6</accession>
<dbReference type="EMBL" id="VSRR010014941">
    <property type="protein sequence ID" value="MPC57630.1"/>
    <property type="molecule type" value="Genomic_DNA"/>
</dbReference>
<comment type="caution">
    <text evidence="2">The sequence shown here is derived from an EMBL/GenBank/DDBJ whole genome shotgun (WGS) entry which is preliminary data.</text>
</comment>
<keyword evidence="3" id="KW-1185">Reference proteome</keyword>
<proteinExistence type="predicted"/>
<evidence type="ECO:0000256" key="1">
    <source>
        <dbReference type="SAM" id="MobiDB-lite"/>
    </source>
</evidence>
<organism evidence="2 3">
    <name type="scientific">Portunus trituberculatus</name>
    <name type="common">Swimming crab</name>
    <name type="synonym">Neptunus trituberculatus</name>
    <dbReference type="NCBI Taxonomy" id="210409"/>
    <lineage>
        <taxon>Eukaryota</taxon>
        <taxon>Metazoa</taxon>
        <taxon>Ecdysozoa</taxon>
        <taxon>Arthropoda</taxon>
        <taxon>Crustacea</taxon>
        <taxon>Multicrustacea</taxon>
        <taxon>Malacostraca</taxon>
        <taxon>Eumalacostraca</taxon>
        <taxon>Eucarida</taxon>
        <taxon>Decapoda</taxon>
        <taxon>Pleocyemata</taxon>
        <taxon>Brachyura</taxon>
        <taxon>Eubrachyura</taxon>
        <taxon>Portunoidea</taxon>
        <taxon>Portunidae</taxon>
        <taxon>Portuninae</taxon>
        <taxon>Portunus</taxon>
    </lineage>
</organism>
<gene>
    <name evidence="2" type="ORF">E2C01_051615</name>
</gene>
<evidence type="ECO:0000313" key="2">
    <source>
        <dbReference type="EMBL" id="MPC57630.1"/>
    </source>
</evidence>
<sequence>MNPCLIKRNEGNRREKRREAEGKQVREIRRDKKQHCDEGQHEGQTGWREYLIGFECLAGYARNKCNEQYEKQTNTRLRFPLSHDRRPVVSILRLGAAVPAKAESEYSRRLGSTDVLRVWVCPNCGAAGLKWRSELSDITDTFPSLKHTSSNSSDWSKKTSL</sequence>
<protein>
    <submittedName>
        <fullName evidence="2">Uncharacterized protein</fullName>
    </submittedName>
</protein>
<dbReference type="Proteomes" id="UP000324222">
    <property type="component" value="Unassembled WGS sequence"/>
</dbReference>
<dbReference type="AlphaFoldDB" id="A0A5B7GBH6"/>
<name>A0A5B7GBH6_PORTR</name>